<evidence type="ECO:0000313" key="2">
    <source>
        <dbReference type="Proteomes" id="UP001060261"/>
    </source>
</evidence>
<dbReference type="RefSeq" id="WP_260560645.1">
    <property type="nucleotide sequence ID" value="NZ_BAABEC010000075.1"/>
</dbReference>
<evidence type="ECO:0000313" key="1">
    <source>
        <dbReference type="EMBL" id="UWX64371.1"/>
    </source>
</evidence>
<accession>A0ABY5YJR0</accession>
<protein>
    <submittedName>
        <fullName evidence="1">Uncharacterized protein</fullName>
    </submittedName>
</protein>
<organism evidence="1 2">
    <name type="scientific">Deinococcus rubellus</name>
    <dbReference type="NCBI Taxonomy" id="1889240"/>
    <lineage>
        <taxon>Bacteria</taxon>
        <taxon>Thermotogati</taxon>
        <taxon>Deinococcota</taxon>
        <taxon>Deinococci</taxon>
        <taxon>Deinococcales</taxon>
        <taxon>Deinococcaceae</taxon>
        <taxon>Deinococcus</taxon>
    </lineage>
</organism>
<name>A0ABY5YJR0_9DEIO</name>
<dbReference type="EMBL" id="CP104213">
    <property type="protein sequence ID" value="UWX64371.1"/>
    <property type="molecule type" value="Genomic_DNA"/>
</dbReference>
<reference evidence="1" key="1">
    <citation type="submission" date="2022-09" db="EMBL/GenBank/DDBJ databases">
        <title>genome sequence of Deinococcus rubellus.</title>
        <authorList>
            <person name="Srinivasan S."/>
        </authorList>
    </citation>
    <scope>NUCLEOTIDE SEQUENCE</scope>
    <source>
        <strain evidence="1">Ant6</strain>
    </source>
</reference>
<dbReference type="Proteomes" id="UP001060261">
    <property type="component" value="Chromosome"/>
</dbReference>
<gene>
    <name evidence="1" type="ORF">N0D28_01485</name>
</gene>
<proteinExistence type="predicted"/>
<sequence>MYDPASLPDSPEPAPPLLGLPLSGLHGGHLYRDLSELPACVSVSVSVEIYADDQTEAFVRPARPASAQHVPAAALT</sequence>
<keyword evidence="2" id="KW-1185">Reference proteome</keyword>